<dbReference type="EMBL" id="OOIP01000001">
    <property type="protein sequence ID" value="SPO34581.1"/>
    <property type="molecule type" value="Genomic_DNA"/>
</dbReference>
<sequence length="671" mass="76125">MAHAANRRSTLASVDANQNYGQGSAIPVPSSAIKAVKTFGAAGGYQPRQSMLPQQTHQPRHSMLPPSQQSALSQSQQLTTPHHLGQSGRRGDAGMYASRQSIASAGRQSMAQPTPNHRKSIGGRLSIAPGNMANTASSSVRETRPIKDKHYKNRMGAAVKEHLERTGFTMAGWDLNKGVHEPTQSAFTGMFKHIYSTCIDEGFKMGSDGKKFEDEVLTLMKEIKYPAADELSKTKLTAAGSQSNWPYCLAMLEWMVNLGTSADHIGAGPVSRVDEDEDLQSLFFPYLWKCYDRFWENQDTYPEEFEELESCFERKNAAIEQELKQLQEEHEKLSAELAQYTGSATPLATEQRENEMLVGDVTKFKRYHDDVLVPKLERTKKANERLLDEIRETEVEIQTRRHEGQELQRQVDAQEMSAEEYERMATERDRLHKQLQDLADLNKKSTEDWYRLQLSFTNKQHAVEKRIRDFNPLAIKIKLFPLELASGRVLHELELSPGNPSTMLLPGIDVKGMLRPRVEVLRSHAASQYRDASNKRLHQQEKLEEINERVNTSKLELVEEETKLRTLREQADEAAKTSAMVTEQNANDQQRTELSINQADSSSRTVLNQAESRLGDLRLKADQLEEEVERKRSRMDDEMLTFVVLLSKMKGDVANQLREVQAQVTLKSRDD</sequence>
<comment type="function">
    <text evidence="10">Acts as a component of the essential kinetochore-associated NDC80 complex, which is required for chromosome segregation and spindle checkpoint activity.</text>
</comment>
<name>A0A5C3EU93_9BASI</name>
<dbReference type="Proteomes" id="UP000323386">
    <property type="component" value="Unassembled WGS sequence"/>
</dbReference>
<dbReference type="InterPro" id="IPR005550">
    <property type="entry name" value="Kinetochore_Ndc80"/>
</dbReference>
<dbReference type="Gene3D" id="1.10.418.30">
    <property type="entry name" value="Ncd80 complex, Ncd80 subunit"/>
    <property type="match status" value="1"/>
</dbReference>
<evidence type="ECO:0000256" key="10">
    <source>
        <dbReference type="RuleBase" id="RU368072"/>
    </source>
</evidence>
<feature type="compositionally biased region" description="Polar residues" evidence="12">
    <location>
        <begin position="98"/>
        <end position="115"/>
    </location>
</feature>
<organism evidence="15 16">
    <name type="scientific">Pseudozyma flocculosa</name>
    <dbReference type="NCBI Taxonomy" id="84751"/>
    <lineage>
        <taxon>Eukaryota</taxon>
        <taxon>Fungi</taxon>
        <taxon>Dikarya</taxon>
        <taxon>Basidiomycota</taxon>
        <taxon>Ustilaginomycotina</taxon>
        <taxon>Ustilaginomycetes</taxon>
        <taxon>Ustilaginales</taxon>
        <taxon>Ustilaginaceae</taxon>
        <taxon>Pseudozyma</taxon>
    </lineage>
</organism>
<proteinExistence type="inferred from homology"/>
<comment type="similarity">
    <text evidence="1 10">Belongs to the NDC80/HEC1 family.</text>
</comment>
<dbReference type="GO" id="GO:0051315">
    <property type="term" value="P:attachment of mitotic spindle microtubules to kinetochore"/>
    <property type="evidence" value="ECO:0007669"/>
    <property type="project" value="UniProtKB-UniRule"/>
</dbReference>
<dbReference type="AlphaFoldDB" id="A0A5C3EU93"/>
<evidence type="ECO:0000256" key="6">
    <source>
        <dbReference type="ARBA" id="ARBA00023054"/>
    </source>
</evidence>
<evidence type="ECO:0000259" key="13">
    <source>
        <dbReference type="Pfam" id="PF03801"/>
    </source>
</evidence>
<evidence type="ECO:0000256" key="11">
    <source>
        <dbReference type="SAM" id="Coils"/>
    </source>
</evidence>
<comment type="subunit">
    <text evidence="10">Component of the NDC80 complex.</text>
</comment>
<evidence type="ECO:0000259" key="14">
    <source>
        <dbReference type="Pfam" id="PF18077"/>
    </source>
</evidence>
<dbReference type="GO" id="GO:0031262">
    <property type="term" value="C:Ndc80 complex"/>
    <property type="evidence" value="ECO:0007669"/>
    <property type="project" value="UniProtKB-UniRule"/>
</dbReference>
<accession>A0A5C3EU93</accession>
<comment type="subcellular location">
    <subcellularLocation>
        <location evidence="10">Chromosome</location>
        <location evidence="10">Centromere</location>
        <location evidence="10">Kinetochore</location>
    </subcellularLocation>
    <subcellularLocation>
        <location evidence="10">Nucleus</location>
    </subcellularLocation>
</comment>
<protein>
    <recommendedName>
        <fullName evidence="10">Kinetochore protein NDC80</fullName>
    </recommendedName>
</protein>
<feature type="coiled-coil region" evidence="11">
    <location>
        <begin position="376"/>
        <end position="444"/>
    </location>
</feature>
<evidence type="ECO:0000313" key="15">
    <source>
        <dbReference type="EMBL" id="SPO34581.1"/>
    </source>
</evidence>
<evidence type="ECO:0000256" key="3">
    <source>
        <dbReference type="ARBA" id="ARBA00022618"/>
    </source>
</evidence>
<feature type="domain" description="DUF5595" evidence="14">
    <location>
        <begin position="275"/>
        <end position="339"/>
    </location>
</feature>
<evidence type="ECO:0000256" key="8">
    <source>
        <dbReference type="ARBA" id="ARBA00023306"/>
    </source>
</evidence>
<dbReference type="Gene3D" id="6.10.250.1950">
    <property type="match status" value="1"/>
</dbReference>
<keyword evidence="2 10" id="KW-0158">Chromosome</keyword>
<keyword evidence="4 10" id="KW-0498">Mitosis</keyword>
<keyword evidence="16" id="KW-1185">Reference proteome</keyword>
<reference evidence="15 16" key="1">
    <citation type="submission" date="2018-03" db="EMBL/GenBank/DDBJ databases">
        <authorList>
            <person name="Guldener U."/>
        </authorList>
    </citation>
    <scope>NUCLEOTIDE SEQUENCE [LARGE SCALE GENOMIC DNA]</scope>
    <source>
        <strain evidence="15 16">DAOM196992</strain>
    </source>
</reference>
<feature type="region of interest" description="Disordered" evidence="12">
    <location>
        <begin position="44"/>
        <end position="142"/>
    </location>
</feature>
<dbReference type="Pfam" id="PF18077">
    <property type="entry name" value="DUF5595"/>
    <property type="match status" value="1"/>
</dbReference>
<feature type="domain" description="Kinetochore protein Ndc80 CH" evidence="13">
    <location>
        <begin position="133"/>
        <end position="263"/>
    </location>
</feature>
<keyword evidence="8 10" id="KW-0131">Cell cycle</keyword>
<dbReference type="InterPro" id="IPR040967">
    <property type="entry name" value="DUF5595"/>
</dbReference>
<keyword evidence="6 11" id="KW-0175">Coiled coil</keyword>
<evidence type="ECO:0000256" key="5">
    <source>
        <dbReference type="ARBA" id="ARBA00022838"/>
    </source>
</evidence>
<gene>
    <name evidence="15" type="ORF">PSFLO_00052</name>
</gene>
<keyword evidence="9 10" id="KW-0137">Centromere</keyword>
<dbReference type="PANTHER" id="PTHR10643:SF2">
    <property type="entry name" value="KINETOCHORE PROTEIN NDC80 HOMOLOG"/>
    <property type="match status" value="1"/>
</dbReference>
<dbReference type="Pfam" id="PF03801">
    <property type="entry name" value="Ndc80_HEC"/>
    <property type="match status" value="1"/>
</dbReference>
<evidence type="ECO:0000256" key="2">
    <source>
        <dbReference type="ARBA" id="ARBA00022454"/>
    </source>
</evidence>
<evidence type="ECO:0000256" key="12">
    <source>
        <dbReference type="SAM" id="MobiDB-lite"/>
    </source>
</evidence>
<feature type="coiled-coil region" evidence="11">
    <location>
        <begin position="309"/>
        <end position="343"/>
    </location>
</feature>
<feature type="coiled-coil region" evidence="11">
    <location>
        <begin position="529"/>
        <end position="577"/>
    </location>
</feature>
<feature type="coiled-coil region" evidence="11">
    <location>
        <begin position="607"/>
        <end position="641"/>
    </location>
</feature>
<keyword evidence="3 10" id="KW-0132">Cell division</keyword>
<evidence type="ECO:0000256" key="7">
    <source>
        <dbReference type="ARBA" id="ARBA00023242"/>
    </source>
</evidence>
<keyword evidence="5 10" id="KW-0995">Kinetochore</keyword>
<feature type="compositionally biased region" description="Polar residues" evidence="12">
    <location>
        <begin position="47"/>
        <end position="57"/>
    </location>
</feature>
<feature type="compositionally biased region" description="Low complexity" evidence="12">
    <location>
        <begin position="62"/>
        <end position="81"/>
    </location>
</feature>
<dbReference type="InterPro" id="IPR055260">
    <property type="entry name" value="Ndc80_CH"/>
</dbReference>
<dbReference type="InterPro" id="IPR038273">
    <property type="entry name" value="Ndc80_sf"/>
</dbReference>
<dbReference type="GO" id="GO:0005634">
    <property type="term" value="C:nucleus"/>
    <property type="evidence" value="ECO:0007669"/>
    <property type="project" value="UniProtKB-SubCell"/>
</dbReference>
<dbReference type="PANTHER" id="PTHR10643">
    <property type="entry name" value="KINETOCHORE PROTEIN NDC80"/>
    <property type="match status" value="1"/>
</dbReference>
<dbReference type="OrthoDB" id="7459479at2759"/>
<keyword evidence="7 10" id="KW-0539">Nucleus</keyword>
<evidence type="ECO:0000256" key="9">
    <source>
        <dbReference type="ARBA" id="ARBA00023328"/>
    </source>
</evidence>
<evidence type="ECO:0000313" key="16">
    <source>
        <dbReference type="Proteomes" id="UP000323386"/>
    </source>
</evidence>
<evidence type="ECO:0000256" key="4">
    <source>
        <dbReference type="ARBA" id="ARBA00022776"/>
    </source>
</evidence>
<dbReference type="GO" id="GO:0051301">
    <property type="term" value="P:cell division"/>
    <property type="evidence" value="ECO:0007669"/>
    <property type="project" value="UniProtKB-UniRule"/>
</dbReference>
<evidence type="ECO:0000256" key="1">
    <source>
        <dbReference type="ARBA" id="ARBA00007050"/>
    </source>
</evidence>